<evidence type="ECO:0000256" key="1">
    <source>
        <dbReference type="ARBA" id="ARBA00022723"/>
    </source>
</evidence>
<dbReference type="GO" id="GO:0000981">
    <property type="term" value="F:DNA-binding transcription factor activity, RNA polymerase II-specific"/>
    <property type="evidence" value="ECO:0007669"/>
    <property type="project" value="TreeGrafter"/>
</dbReference>
<keyword evidence="3 5" id="KW-0863">Zinc-finger</keyword>
<evidence type="ECO:0000313" key="8">
    <source>
        <dbReference type="Proteomes" id="UP000821866"/>
    </source>
</evidence>
<dbReference type="FunFam" id="3.30.160.60:FF:002343">
    <property type="entry name" value="Zinc finger protein 33A"/>
    <property type="match status" value="1"/>
</dbReference>
<dbReference type="Gene3D" id="3.30.160.60">
    <property type="entry name" value="Classic Zinc Finger"/>
    <property type="match status" value="3"/>
</dbReference>
<gene>
    <name evidence="7" type="ORF">HPB51_024513</name>
</gene>
<dbReference type="PROSITE" id="PS50157">
    <property type="entry name" value="ZINC_FINGER_C2H2_2"/>
    <property type="match status" value="3"/>
</dbReference>
<feature type="domain" description="C2H2-type" evidence="6">
    <location>
        <begin position="62"/>
        <end position="89"/>
    </location>
</feature>
<dbReference type="Proteomes" id="UP000821866">
    <property type="component" value="Chromosome 3"/>
</dbReference>
<evidence type="ECO:0000313" key="7">
    <source>
        <dbReference type="EMBL" id="KAH8032384.1"/>
    </source>
</evidence>
<dbReference type="Pfam" id="PF00096">
    <property type="entry name" value="zf-C2H2"/>
    <property type="match status" value="1"/>
</dbReference>
<accession>A0A9J6EEE1</accession>
<dbReference type="SMART" id="SM00355">
    <property type="entry name" value="ZnF_C2H2"/>
    <property type="match status" value="3"/>
</dbReference>
<keyword evidence="4" id="KW-0862">Zinc</keyword>
<protein>
    <recommendedName>
        <fullName evidence="6">C2H2-type domain-containing protein</fullName>
    </recommendedName>
</protein>
<dbReference type="Pfam" id="PF13894">
    <property type="entry name" value="zf-C2H2_4"/>
    <property type="match status" value="1"/>
</dbReference>
<feature type="domain" description="C2H2-type" evidence="6">
    <location>
        <begin position="90"/>
        <end position="117"/>
    </location>
</feature>
<keyword evidence="8" id="KW-1185">Reference proteome</keyword>
<evidence type="ECO:0000256" key="3">
    <source>
        <dbReference type="ARBA" id="ARBA00022771"/>
    </source>
</evidence>
<comment type="caution">
    <text evidence="7">The sequence shown here is derived from an EMBL/GenBank/DDBJ whole genome shotgun (WGS) entry which is preliminary data.</text>
</comment>
<evidence type="ECO:0000256" key="4">
    <source>
        <dbReference type="ARBA" id="ARBA00022833"/>
    </source>
</evidence>
<dbReference type="GO" id="GO:0008270">
    <property type="term" value="F:zinc ion binding"/>
    <property type="evidence" value="ECO:0007669"/>
    <property type="project" value="UniProtKB-KW"/>
</dbReference>
<dbReference type="InterPro" id="IPR036236">
    <property type="entry name" value="Znf_C2H2_sf"/>
</dbReference>
<dbReference type="SUPFAM" id="SSF57667">
    <property type="entry name" value="beta-beta-alpha zinc fingers"/>
    <property type="match status" value="2"/>
</dbReference>
<dbReference type="PROSITE" id="PS00028">
    <property type="entry name" value="ZINC_FINGER_C2H2_1"/>
    <property type="match status" value="1"/>
</dbReference>
<organism evidence="7 8">
    <name type="scientific">Rhipicephalus microplus</name>
    <name type="common">Cattle tick</name>
    <name type="synonym">Boophilus microplus</name>
    <dbReference type="NCBI Taxonomy" id="6941"/>
    <lineage>
        <taxon>Eukaryota</taxon>
        <taxon>Metazoa</taxon>
        <taxon>Ecdysozoa</taxon>
        <taxon>Arthropoda</taxon>
        <taxon>Chelicerata</taxon>
        <taxon>Arachnida</taxon>
        <taxon>Acari</taxon>
        <taxon>Parasitiformes</taxon>
        <taxon>Ixodida</taxon>
        <taxon>Ixodoidea</taxon>
        <taxon>Ixodidae</taxon>
        <taxon>Rhipicephalinae</taxon>
        <taxon>Rhipicephalus</taxon>
        <taxon>Boophilus</taxon>
    </lineage>
</organism>
<sequence>MPGHPVFPVVLADSFQFMSLEETESLTSMDGPLHMCRKCPYVSRWKTNLTRHLRKHTGERPFQCHLCPSSFISKCTLSRHLQSHTGERPFSCVYCHMSYSRKDNLKKHMCCRSKKKS</sequence>
<evidence type="ECO:0000256" key="2">
    <source>
        <dbReference type="ARBA" id="ARBA00022737"/>
    </source>
</evidence>
<evidence type="ECO:0000256" key="5">
    <source>
        <dbReference type="PROSITE-ProRule" id="PRU00042"/>
    </source>
</evidence>
<dbReference type="PANTHER" id="PTHR23235:SF120">
    <property type="entry name" value="KRUPPEL-LIKE FACTOR 15"/>
    <property type="match status" value="1"/>
</dbReference>
<dbReference type="AlphaFoldDB" id="A0A9J6EEE1"/>
<keyword evidence="2" id="KW-0677">Repeat</keyword>
<dbReference type="InterPro" id="IPR013087">
    <property type="entry name" value="Znf_C2H2_type"/>
</dbReference>
<keyword evidence="1" id="KW-0479">Metal-binding</keyword>
<reference evidence="7" key="2">
    <citation type="submission" date="2021-09" db="EMBL/GenBank/DDBJ databases">
        <authorList>
            <person name="Jia N."/>
            <person name="Wang J."/>
            <person name="Shi W."/>
            <person name="Du L."/>
            <person name="Sun Y."/>
            <person name="Zhan W."/>
            <person name="Jiang J."/>
            <person name="Wang Q."/>
            <person name="Zhang B."/>
            <person name="Ji P."/>
            <person name="Sakyi L.B."/>
            <person name="Cui X."/>
            <person name="Yuan T."/>
            <person name="Jiang B."/>
            <person name="Yang W."/>
            <person name="Lam T.T.-Y."/>
            <person name="Chang Q."/>
            <person name="Ding S."/>
            <person name="Wang X."/>
            <person name="Zhu J."/>
            <person name="Ruan X."/>
            <person name="Zhao L."/>
            <person name="Wei J."/>
            <person name="Que T."/>
            <person name="Du C."/>
            <person name="Cheng J."/>
            <person name="Dai P."/>
            <person name="Han X."/>
            <person name="Huang E."/>
            <person name="Gao Y."/>
            <person name="Liu J."/>
            <person name="Shao H."/>
            <person name="Ye R."/>
            <person name="Li L."/>
            <person name="Wei W."/>
            <person name="Wang X."/>
            <person name="Wang C."/>
            <person name="Huo Q."/>
            <person name="Li W."/>
            <person name="Guo W."/>
            <person name="Chen H."/>
            <person name="Chen S."/>
            <person name="Zhou L."/>
            <person name="Zhou L."/>
            <person name="Ni X."/>
            <person name="Tian J."/>
            <person name="Zhou Y."/>
            <person name="Sheng Y."/>
            <person name="Liu T."/>
            <person name="Pan Y."/>
            <person name="Xia L."/>
            <person name="Li J."/>
            <person name="Zhao F."/>
            <person name="Cao W."/>
        </authorList>
    </citation>
    <scope>NUCLEOTIDE SEQUENCE</scope>
    <source>
        <strain evidence="7">Rmic-2018</strain>
        <tissue evidence="7">Larvae</tissue>
    </source>
</reference>
<dbReference type="FunFam" id="3.30.160.60:FF:000100">
    <property type="entry name" value="Zinc finger 45-like"/>
    <property type="match status" value="1"/>
</dbReference>
<reference evidence="7" key="1">
    <citation type="journal article" date="2020" name="Cell">
        <title>Large-Scale Comparative Analyses of Tick Genomes Elucidate Their Genetic Diversity and Vector Capacities.</title>
        <authorList>
            <consortium name="Tick Genome and Microbiome Consortium (TIGMIC)"/>
            <person name="Jia N."/>
            <person name="Wang J."/>
            <person name="Shi W."/>
            <person name="Du L."/>
            <person name="Sun Y."/>
            <person name="Zhan W."/>
            <person name="Jiang J.F."/>
            <person name="Wang Q."/>
            <person name="Zhang B."/>
            <person name="Ji P."/>
            <person name="Bell-Sakyi L."/>
            <person name="Cui X.M."/>
            <person name="Yuan T.T."/>
            <person name="Jiang B.G."/>
            <person name="Yang W.F."/>
            <person name="Lam T.T."/>
            <person name="Chang Q.C."/>
            <person name="Ding S.J."/>
            <person name="Wang X.J."/>
            <person name="Zhu J.G."/>
            <person name="Ruan X.D."/>
            <person name="Zhao L."/>
            <person name="Wei J.T."/>
            <person name="Ye R.Z."/>
            <person name="Que T.C."/>
            <person name="Du C.H."/>
            <person name="Zhou Y.H."/>
            <person name="Cheng J.X."/>
            <person name="Dai P.F."/>
            <person name="Guo W.B."/>
            <person name="Han X.H."/>
            <person name="Huang E.J."/>
            <person name="Li L.F."/>
            <person name="Wei W."/>
            <person name="Gao Y.C."/>
            <person name="Liu J.Z."/>
            <person name="Shao H.Z."/>
            <person name="Wang X."/>
            <person name="Wang C.C."/>
            <person name="Yang T.C."/>
            <person name="Huo Q.B."/>
            <person name="Li W."/>
            <person name="Chen H.Y."/>
            <person name="Chen S.E."/>
            <person name="Zhou L.G."/>
            <person name="Ni X.B."/>
            <person name="Tian J.H."/>
            <person name="Sheng Y."/>
            <person name="Liu T."/>
            <person name="Pan Y.S."/>
            <person name="Xia L.Y."/>
            <person name="Li J."/>
            <person name="Zhao F."/>
            <person name="Cao W.C."/>
        </authorList>
    </citation>
    <scope>NUCLEOTIDE SEQUENCE</scope>
    <source>
        <strain evidence="7">Rmic-2018</strain>
    </source>
</reference>
<dbReference type="PANTHER" id="PTHR23235">
    <property type="entry name" value="KRUEPPEL-LIKE TRANSCRIPTION FACTOR"/>
    <property type="match status" value="1"/>
</dbReference>
<dbReference type="VEuPathDB" id="VectorBase:LOC119179735"/>
<proteinExistence type="predicted"/>
<name>A0A9J6EEE1_RHIMP</name>
<feature type="domain" description="C2H2-type" evidence="6">
    <location>
        <begin position="34"/>
        <end position="61"/>
    </location>
</feature>
<evidence type="ECO:0000259" key="6">
    <source>
        <dbReference type="PROSITE" id="PS50157"/>
    </source>
</evidence>
<dbReference type="EMBL" id="JABSTU010000005">
    <property type="protein sequence ID" value="KAH8032384.1"/>
    <property type="molecule type" value="Genomic_DNA"/>
</dbReference>
<dbReference type="GO" id="GO:0000978">
    <property type="term" value="F:RNA polymerase II cis-regulatory region sequence-specific DNA binding"/>
    <property type="evidence" value="ECO:0007669"/>
    <property type="project" value="TreeGrafter"/>
</dbReference>